<organism evidence="6 7">
    <name type="scientific">Variovorax gossypii</name>
    <dbReference type="NCBI Taxonomy" id="1679495"/>
    <lineage>
        <taxon>Bacteria</taxon>
        <taxon>Pseudomonadati</taxon>
        <taxon>Pseudomonadota</taxon>
        <taxon>Betaproteobacteria</taxon>
        <taxon>Burkholderiales</taxon>
        <taxon>Comamonadaceae</taxon>
        <taxon>Variovorax</taxon>
    </lineage>
</organism>
<dbReference type="AlphaFoldDB" id="A0A3S0JAX7"/>
<keyword evidence="7" id="KW-1185">Reference proteome</keyword>
<comment type="caution">
    <text evidence="6">The sequence shown here is derived from an EMBL/GenBank/DDBJ whole genome shotgun (WGS) entry which is preliminary data.</text>
</comment>
<evidence type="ECO:0000256" key="4">
    <source>
        <dbReference type="PROSITE-ProRule" id="PRU00409"/>
    </source>
</evidence>
<evidence type="ECO:0000256" key="3">
    <source>
        <dbReference type="ARBA" id="ARBA00022840"/>
    </source>
</evidence>
<dbReference type="InterPro" id="IPR005479">
    <property type="entry name" value="CPAse_ATP-bd"/>
</dbReference>
<dbReference type="Proteomes" id="UP000267418">
    <property type="component" value="Unassembled WGS sequence"/>
</dbReference>
<evidence type="ECO:0000313" key="7">
    <source>
        <dbReference type="Proteomes" id="UP000267418"/>
    </source>
</evidence>
<dbReference type="PROSITE" id="PS50975">
    <property type="entry name" value="ATP_GRASP"/>
    <property type="match status" value="1"/>
</dbReference>
<feature type="domain" description="ATP-grasp" evidence="5">
    <location>
        <begin position="114"/>
        <end position="311"/>
    </location>
</feature>
<dbReference type="GO" id="GO:0005524">
    <property type="term" value="F:ATP binding"/>
    <property type="evidence" value="ECO:0007669"/>
    <property type="project" value="UniProtKB-UniRule"/>
</dbReference>
<dbReference type="InterPro" id="IPR052032">
    <property type="entry name" value="ATP-dep_AA_Ligase"/>
</dbReference>
<reference evidence="6 7" key="1">
    <citation type="submission" date="2018-12" db="EMBL/GenBank/DDBJ databases">
        <title>The genome of Variovorax gossypii DSM 100435.</title>
        <authorList>
            <person name="Gao J."/>
            <person name="Sun J."/>
        </authorList>
    </citation>
    <scope>NUCLEOTIDE SEQUENCE [LARGE SCALE GENOMIC DNA]</scope>
    <source>
        <strain evidence="6 7">DSM 100435</strain>
    </source>
</reference>
<evidence type="ECO:0000313" key="6">
    <source>
        <dbReference type="EMBL" id="RTQ36650.1"/>
    </source>
</evidence>
<evidence type="ECO:0000256" key="2">
    <source>
        <dbReference type="ARBA" id="ARBA00022741"/>
    </source>
</evidence>
<gene>
    <name evidence="6" type="ORF">EJP69_02600</name>
</gene>
<accession>A0A3S0JAX7</accession>
<keyword evidence="1" id="KW-0436">Ligase</keyword>
<evidence type="ECO:0000259" key="5">
    <source>
        <dbReference type="PROSITE" id="PS50975"/>
    </source>
</evidence>
<dbReference type="PANTHER" id="PTHR43585">
    <property type="entry name" value="FUMIPYRROLE BIOSYNTHESIS PROTEIN C"/>
    <property type="match status" value="1"/>
</dbReference>
<proteinExistence type="predicted"/>
<dbReference type="RefSeq" id="WP_126468627.1">
    <property type="nucleotide sequence ID" value="NZ_RXOE01000001.1"/>
</dbReference>
<dbReference type="SUPFAM" id="SSF56059">
    <property type="entry name" value="Glutathione synthetase ATP-binding domain-like"/>
    <property type="match status" value="1"/>
</dbReference>
<keyword evidence="3 4" id="KW-0067">ATP-binding</keyword>
<dbReference type="InterPro" id="IPR011761">
    <property type="entry name" value="ATP-grasp"/>
</dbReference>
<keyword evidence="2 4" id="KW-0547">Nucleotide-binding</keyword>
<dbReference type="PROSITE" id="PS00867">
    <property type="entry name" value="CPSASE_2"/>
    <property type="match status" value="1"/>
</dbReference>
<dbReference type="OrthoDB" id="24041at2"/>
<dbReference type="Gene3D" id="3.30.470.20">
    <property type="entry name" value="ATP-grasp fold, B domain"/>
    <property type="match status" value="1"/>
</dbReference>
<name>A0A3S0JAX7_9BURK</name>
<dbReference type="GO" id="GO:0046872">
    <property type="term" value="F:metal ion binding"/>
    <property type="evidence" value="ECO:0007669"/>
    <property type="project" value="InterPro"/>
</dbReference>
<dbReference type="GO" id="GO:0016874">
    <property type="term" value="F:ligase activity"/>
    <property type="evidence" value="ECO:0007669"/>
    <property type="project" value="UniProtKB-KW"/>
</dbReference>
<dbReference type="PANTHER" id="PTHR43585:SF2">
    <property type="entry name" value="ATP-GRASP ENZYME FSQD"/>
    <property type="match status" value="1"/>
</dbReference>
<dbReference type="SMART" id="SM01209">
    <property type="entry name" value="GARS_A"/>
    <property type="match status" value="1"/>
</dbReference>
<dbReference type="Pfam" id="PF13535">
    <property type="entry name" value="ATP-grasp_4"/>
    <property type="match status" value="1"/>
</dbReference>
<dbReference type="EMBL" id="RXOE01000001">
    <property type="protein sequence ID" value="RTQ36650.1"/>
    <property type="molecule type" value="Genomic_DNA"/>
</dbReference>
<sequence>MTRLIVIGARKTGTSLALVRAALDRQLQVTVISGPNDLLQGVFPPEVEIVNLQTEADAVVAWLRDHHPDPDRRLRVTTANDVYARLAAQVAEQLGLPGPDAAAVARSVSKANQKALLAASGLPTAKFVDGALSDLPALWDRVGALRFPVVVKPSEGSASHGVKRCADAGEARRHAEALADELQANRRTGLTDSVIVEEFLEGAEYCVEYFDGRYVGAMRKLKRRGEGFLERGYTSELDLDDTALRRLIDAGASTIELAGLSWGPVHLDCIVRDGVPYVIELNPRIAGSFICDIVRDGYGFDIVTALLDKLTGRGVDVPDIFAPRSYAHVEFLLASDPLPWDFSSPGELRNADLHITYGPQRLVHRERRAYIYVRRLFQPTAEKRLHEEAVA</sequence>
<evidence type="ECO:0000256" key="1">
    <source>
        <dbReference type="ARBA" id="ARBA00022598"/>
    </source>
</evidence>
<protein>
    <submittedName>
        <fullName evidence="6">ATP-grasp domain-containing protein</fullName>
    </submittedName>
</protein>